<dbReference type="PATRIC" id="fig|1261061.4.peg.711"/>
<evidence type="ECO:0000256" key="1">
    <source>
        <dbReference type="SAM" id="MobiDB-lite"/>
    </source>
</evidence>
<sequence length="39" mass="4798">MTILRSHTSFIGKSQENHKKNRNYIKQKNRDTLFCKKFR</sequence>
<evidence type="ECO:0000313" key="3">
    <source>
        <dbReference type="Proteomes" id="UP000014601"/>
    </source>
</evidence>
<dbReference type="EMBL" id="ATJO01000064">
    <property type="protein sequence ID" value="EPI50518.1"/>
    <property type="molecule type" value="Genomic_DNA"/>
</dbReference>
<name>S4GM29_9BIFI</name>
<feature type="region of interest" description="Disordered" evidence="1">
    <location>
        <begin position="1"/>
        <end position="28"/>
    </location>
</feature>
<gene>
    <name evidence="2" type="ORF">HMPREF1576_00811</name>
</gene>
<evidence type="ECO:0000313" key="2">
    <source>
        <dbReference type="EMBL" id="EPI50518.1"/>
    </source>
</evidence>
<accession>S4GM29</accession>
<protein>
    <submittedName>
        <fullName evidence="2">Uncharacterized protein</fullName>
    </submittedName>
</protein>
<comment type="caution">
    <text evidence="2">The sequence shown here is derived from an EMBL/GenBank/DDBJ whole genome shotgun (WGS) entry which is preliminary data.</text>
</comment>
<feature type="compositionally biased region" description="Polar residues" evidence="1">
    <location>
        <begin position="1"/>
        <end position="14"/>
    </location>
</feature>
<reference evidence="2 3" key="1">
    <citation type="submission" date="2013-06" db="EMBL/GenBank/DDBJ databases">
        <authorList>
            <person name="Weinstock G."/>
            <person name="Sodergren E."/>
            <person name="Lobos E.A."/>
            <person name="Fulton L."/>
            <person name="Fulton R."/>
            <person name="Courtney L."/>
            <person name="Fronick C."/>
            <person name="O'Laughlin M."/>
            <person name="Godfrey J."/>
            <person name="Wilson R.M."/>
            <person name="Miner T."/>
            <person name="Farmer C."/>
            <person name="Delehaunty K."/>
            <person name="Cordes M."/>
            <person name="Minx P."/>
            <person name="Tomlinson C."/>
            <person name="Chen J."/>
            <person name="Wollam A."/>
            <person name="Pepin K.H."/>
            <person name="Bhonagiri V."/>
            <person name="Zhang X."/>
            <person name="Warren W."/>
            <person name="Mitreva M."/>
            <person name="Mardis E.R."/>
            <person name="Wilson R.K."/>
        </authorList>
    </citation>
    <scope>NUCLEOTIDE SEQUENCE [LARGE SCALE GENOMIC DNA]</scope>
    <source>
        <strain evidence="2 3">JCP7719</strain>
    </source>
</reference>
<dbReference type="AlphaFoldDB" id="S4GM29"/>
<proteinExistence type="predicted"/>
<organism evidence="2 3">
    <name type="scientific">Gardnerella pickettii JCP7719</name>
    <dbReference type="NCBI Taxonomy" id="1261061"/>
    <lineage>
        <taxon>Bacteria</taxon>
        <taxon>Bacillati</taxon>
        <taxon>Actinomycetota</taxon>
        <taxon>Actinomycetes</taxon>
        <taxon>Bifidobacteriales</taxon>
        <taxon>Bifidobacteriaceae</taxon>
        <taxon>Gardnerella</taxon>
        <taxon>Gardnerella pickettii</taxon>
    </lineage>
</organism>
<dbReference type="Proteomes" id="UP000014601">
    <property type="component" value="Unassembled WGS sequence"/>
</dbReference>
<dbReference type="HOGENOM" id="CLU_3168498_0_0_11"/>